<evidence type="ECO:0000313" key="2">
    <source>
        <dbReference type="Proteomes" id="UP000308600"/>
    </source>
</evidence>
<gene>
    <name evidence="1" type="ORF">BDN72DRAFT_301149</name>
</gene>
<accession>A0ACD3AEK9</accession>
<dbReference type="Proteomes" id="UP000308600">
    <property type="component" value="Unassembled WGS sequence"/>
</dbReference>
<protein>
    <submittedName>
        <fullName evidence="1">Uncharacterized protein</fullName>
    </submittedName>
</protein>
<proteinExistence type="predicted"/>
<dbReference type="EMBL" id="ML208506">
    <property type="protein sequence ID" value="TFK63754.1"/>
    <property type="molecule type" value="Genomic_DNA"/>
</dbReference>
<reference evidence="1 2" key="1">
    <citation type="journal article" date="2019" name="Nat. Ecol. Evol.">
        <title>Megaphylogeny resolves global patterns of mushroom evolution.</title>
        <authorList>
            <person name="Varga T."/>
            <person name="Krizsan K."/>
            <person name="Foldi C."/>
            <person name="Dima B."/>
            <person name="Sanchez-Garcia M."/>
            <person name="Sanchez-Ramirez S."/>
            <person name="Szollosi G.J."/>
            <person name="Szarkandi J.G."/>
            <person name="Papp V."/>
            <person name="Albert L."/>
            <person name="Andreopoulos W."/>
            <person name="Angelini C."/>
            <person name="Antonin V."/>
            <person name="Barry K.W."/>
            <person name="Bougher N.L."/>
            <person name="Buchanan P."/>
            <person name="Buyck B."/>
            <person name="Bense V."/>
            <person name="Catcheside P."/>
            <person name="Chovatia M."/>
            <person name="Cooper J."/>
            <person name="Damon W."/>
            <person name="Desjardin D."/>
            <person name="Finy P."/>
            <person name="Geml J."/>
            <person name="Haridas S."/>
            <person name="Hughes K."/>
            <person name="Justo A."/>
            <person name="Karasinski D."/>
            <person name="Kautmanova I."/>
            <person name="Kiss B."/>
            <person name="Kocsube S."/>
            <person name="Kotiranta H."/>
            <person name="LaButti K.M."/>
            <person name="Lechner B.E."/>
            <person name="Liimatainen K."/>
            <person name="Lipzen A."/>
            <person name="Lukacs Z."/>
            <person name="Mihaltcheva S."/>
            <person name="Morgado L.N."/>
            <person name="Niskanen T."/>
            <person name="Noordeloos M.E."/>
            <person name="Ohm R.A."/>
            <person name="Ortiz-Santana B."/>
            <person name="Ovrebo C."/>
            <person name="Racz N."/>
            <person name="Riley R."/>
            <person name="Savchenko A."/>
            <person name="Shiryaev A."/>
            <person name="Soop K."/>
            <person name="Spirin V."/>
            <person name="Szebenyi C."/>
            <person name="Tomsovsky M."/>
            <person name="Tulloss R.E."/>
            <person name="Uehling J."/>
            <person name="Grigoriev I.V."/>
            <person name="Vagvolgyi C."/>
            <person name="Papp T."/>
            <person name="Martin F.M."/>
            <person name="Miettinen O."/>
            <person name="Hibbett D.S."/>
            <person name="Nagy L.G."/>
        </authorList>
    </citation>
    <scope>NUCLEOTIDE SEQUENCE [LARGE SCALE GENOMIC DNA]</scope>
    <source>
        <strain evidence="1 2">NL-1719</strain>
    </source>
</reference>
<sequence length="151" mass="17594">MWLGLTIWKQAKVPFSLQSTLTFPADLPPHTLCVRILLTSRLRQTTLYMTHGSSDSESLDLHADSKVGPWKNCSPVLCEIRGCQRFEGCCINPLQRRPRRKYTSMLDGLFKLEELPSQELNAMLRRRRTSPPARSRPNSWQRSYLWRYDLS</sequence>
<name>A0ACD3AEK9_9AGAR</name>
<evidence type="ECO:0000313" key="1">
    <source>
        <dbReference type="EMBL" id="TFK63754.1"/>
    </source>
</evidence>
<keyword evidence="2" id="KW-1185">Reference proteome</keyword>
<organism evidence="1 2">
    <name type="scientific">Pluteus cervinus</name>
    <dbReference type="NCBI Taxonomy" id="181527"/>
    <lineage>
        <taxon>Eukaryota</taxon>
        <taxon>Fungi</taxon>
        <taxon>Dikarya</taxon>
        <taxon>Basidiomycota</taxon>
        <taxon>Agaricomycotina</taxon>
        <taxon>Agaricomycetes</taxon>
        <taxon>Agaricomycetidae</taxon>
        <taxon>Agaricales</taxon>
        <taxon>Pluteineae</taxon>
        <taxon>Pluteaceae</taxon>
        <taxon>Pluteus</taxon>
    </lineage>
</organism>